<evidence type="ECO:0000313" key="1">
    <source>
        <dbReference type="EMBL" id="CAH2015086.1"/>
    </source>
</evidence>
<name>A0A9P0MEX7_ACAOB</name>
<sequence length="68" mass="7431">MLVGTASAMTTDYPGSSSFVRQIYTKKGITGDALEVLLASPSTNTLKEYNCTFGKWWSLCSGNIKNIY</sequence>
<keyword evidence="2" id="KW-1185">Reference proteome</keyword>
<protein>
    <submittedName>
        <fullName evidence="1">Uncharacterized protein</fullName>
    </submittedName>
</protein>
<gene>
    <name evidence="1" type="ORF">ACAOBT_LOCUS34507</name>
</gene>
<comment type="caution">
    <text evidence="1">The sequence shown here is derived from an EMBL/GenBank/DDBJ whole genome shotgun (WGS) entry which is preliminary data.</text>
</comment>
<dbReference type="Proteomes" id="UP001152888">
    <property type="component" value="Unassembled WGS sequence"/>
</dbReference>
<dbReference type="OrthoDB" id="6769862at2759"/>
<proteinExistence type="predicted"/>
<reference evidence="1" key="1">
    <citation type="submission" date="2022-03" db="EMBL/GenBank/DDBJ databases">
        <authorList>
            <person name="Sayadi A."/>
        </authorList>
    </citation>
    <scope>NUCLEOTIDE SEQUENCE</scope>
</reference>
<dbReference type="EMBL" id="CAKOFQ010008600">
    <property type="protein sequence ID" value="CAH2015086.1"/>
    <property type="molecule type" value="Genomic_DNA"/>
</dbReference>
<accession>A0A9P0MEX7</accession>
<organism evidence="1 2">
    <name type="scientific">Acanthoscelides obtectus</name>
    <name type="common">Bean weevil</name>
    <name type="synonym">Bruchus obtectus</name>
    <dbReference type="NCBI Taxonomy" id="200917"/>
    <lineage>
        <taxon>Eukaryota</taxon>
        <taxon>Metazoa</taxon>
        <taxon>Ecdysozoa</taxon>
        <taxon>Arthropoda</taxon>
        <taxon>Hexapoda</taxon>
        <taxon>Insecta</taxon>
        <taxon>Pterygota</taxon>
        <taxon>Neoptera</taxon>
        <taxon>Endopterygota</taxon>
        <taxon>Coleoptera</taxon>
        <taxon>Polyphaga</taxon>
        <taxon>Cucujiformia</taxon>
        <taxon>Chrysomeloidea</taxon>
        <taxon>Chrysomelidae</taxon>
        <taxon>Bruchinae</taxon>
        <taxon>Bruchini</taxon>
        <taxon>Acanthoscelides</taxon>
    </lineage>
</organism>
<evidence type="ECO:0000313" key="2">
    <source>
        <dbReference type="Proteomes" id="UP001152888"/>
    </source>
</evidence>
<dbReference type="AlphaFoldDB" id="A0A9P0MEX7"/>